<sequence length="80" mass="8955">MQKQILTRVPRLWAAAAKNRPLRTRNDLANRAAVSIGPSLTRTYKRSSAPPNGDLTKGPYAKLATIIFKSFVSLYRRRGV</sequence>
<name>A0ABP1DSN0_9APHY</name>
<gene>
    <name evidence="1" type="ORF">GFSPODELE1_LOCUS8010</name>
</gene>
<protein>
    <submittedName>
        <fullName evidence="1">Uncharacterized protein</fullName>
    </submittedName>
</protein>
<evidence type="ECO:0000313" key="2">
    <source>
        <dbReference type="Proteomes" id="UP001497453"/>
    </source>
</evidence>
<accession>A0ABP1DSN0</accession>
<proteinExistence type="predicted"/>
<keyword evidence="2" id="KW-1185">Reference proteome</keyword>
<reference evidence="2" key="1">
    <citation type="submission" date="2024-04" db="EMBL/GenBank/DDBJ databases">
        <authorList>
            <person name="Shaw F."/>
            <person name="Minotto A."/>
        </authorList>
    </citation>
    <scope>NUCLEOTIDE SEQUENCE [LARGE SCALE GENOMIC DNA]</scope>
</reference>
<organism evidence="1 2">
    <name type="scientific">Somion occarium</name>
    <dbReference type="NCBI Taxonomy" id="3059160"/>
    <lineage>
        <taxon>Eukaryota</taxon>
        <taxon>Fungi</taxon>
        <taxon>Dikarya</taxon>
        <taxon>Basidiomycota</taxon>
        <taxon>Agaricomycotina</taxon>
        <taxon>Agaricomycetes</taxon>
        <taxon>Polyporales</taxon>
        <taxon>Cerrenaceae</taxon>
        <taxon>Somion</taxon>
    </lineage>
</organism>
<evidence type="ECO:0000313" key="1">
    <source>
        <dbReference type="EMBL" id="CAL1710801.1"/>
    </source>
</evidence>
<dbReference type="EMBL" id="OZ037949">
    <property type="protein sequence ID" value="CAL1710801.1"/>
    <property type="molecule type" value="Genomic_DNA"/>
</dbReference>
<dbReference type="Proteomes" id="UP001497453">
    <property type="component" value="Chromosome 6"/>
</dbReference>